<evidence type="ECO:0000256" key="3">
    <source>
        <dbReference type="ARBA" id="ARBA00022605"/>
    </source>
</evidence>
<keyword evidence="5 15" id="KW-0479">Metal-binding</keyword>
<evidence type="ECO:0000256" key="2">
    <source>
        <dbReference type="ARBA" id="ARBA00006486"/>
    </source>
</evidence>
<keyword evidence="7 15" id="KW-0408">Iron</keyword>
<dbReference type="RefSeq" id="WP_311421025.1">
    <property type="nucleotide sequence ID" value="NZ_JAVREH010000001.1"/>
</dbReference>
<dbReference type="PANTHER" id="PTHR21000">
    <property type="entry name" value="DIHYDROXY-ACID DEHYDRATASE DAD"/>
    <property type="match status" value="1"/>
</dbReference>
<protein>
    <recommendedName>
        <fullName evidence="14 15">Dihydroxy-acid dehydratase</fullName>
        <shortName evidence="15">DAD</shortName>
        <ecNumber evidence="14 15">4.2.1.9</ecNumber>
    </recommendedName>
</protein>
<keyword evidence="8 15" id="KW-0411">Iron-sulfur</keyword>
<dbReference type="NCBIfam" id="NF002068">
    <property type="entry name" value="PRK00911.1"/>
    <property type="match status" value="1"/>
</dbReference>
<dbReference type="SUPFAM" id="SSF52016">
    <property type="entry name" value="LeuD/IlvD-like"/>
    <property type="match status" value="1"/>
</dbReference>
<evidence type="ECO:0000256" key="10">
    <source>
        <dbReference type="ARBA" id="ARBA00023304"/>
    </source>
</evidence>
<feature type="binding site" evidence="15">
    <location>
        <position position="60"/>
    </location>
    <ligand>
        <name>[2Fe-2S] cluster</name>
        <dbReference type="ChEBI" id="CHEBI:190135"/>
    </ligand>
</feature>
<dbReference type="InterPro" id="IPR000581">
    <property type="entry name" value="ILV_EDD_N"/>
</dbReference>
<accession>A0ABU2J540</accession>
<evidence type="ECO:0000256" key="12">
    <source>
        <dbReference type="ARBA" id="ARBA00029436"/>
    </source>
</evidence>
<gene>
    <name evidence="15 19" type="primary">ilvD</name>
    <name evidence="19" type="ORF">RM423_00495</name>
</gene>
<keyword evidence="6 15" id="KW-0460">Magnesium</keyword>
<evidence type="ECO:0000256" key="8">
    <source>
        <dbReference type="ARBA" id="ARBA00023014"/>
    </source>
</evidence>
<dbReference type="Proteomes" id="UP001183176">
    <property type="component" value="Unassembled WGS sequence"/>
</dbReference>
<feature type="binding site" evidence="15">
    <location>
        <position position="456"/>
    </location>
    <ligand>
        <name>Mg(2+)</name>
        <dbReference type="ChEBI" id="CHEBI:18420"/>
    </ligand>
</feature>
<dbReference type="EMBL" id="JAVREH010000001">
    <property type="protein sequence ID" value="MDT0259866.1"/>
    <property type="molecule type" value="Genomic_DNA"/>
</dbReference>
<evidence type="ECO:0000256" key="9">
    <source>
        <dbReference type="ARBA" id="ARBA00023239"/>
    </source>
</evidence>
<dbReference type="InterPro" id="IPR037237">
    <property type="entry name" value="IlvD/EDD_N"/>
</dbReference>
<evidence type="ECO:0000256" key="16">
    <source>
        <dbReference type="SAM" id="MobiDB-lite"/>
    </source>
</evidence>
<comment type="cofactor">
    <cofactor evidence="15">
        <name>[2Fe-2S] cluster</name>
        <dbReference type="ChEBI" id="CHEBI:190135"/>
    </cofactor>
    <text evidence="15">Binds 1 [2Fe-2S] cluster per subunit. This cluster acts as a Lewis acid cofactor.</text>
</comment>
<dbReference type="InterPro" id="IPR050165">
    <property type="entry name" value="DHAD_IlvD/Edd"/>
</dbReference>
<dbReference type="GO" id="GO:0004160">
    <property type="term" value="F:dihydroxy-acid dehydratase activity"/>
    <property type="evidence" value="ECO:0007669"/>
    <property type="project" value="UniProtKB-EC"/>
</dbReference>
<keyword evidence="10 15" id="KW-0100">Branched-chain amino acid biosynthesis</keyword>
<name>A0ABU2J540_9ACTN</name>
<reference evidence="20" key="1">
    <citation type="submission" date="2023-07" db="EMBL/GenBank/DDBJ databases">
        <title>30 novel species of actinomycetes from the DSMZ collection.</title>
        <authorList>
            <person name="Nouioui I."/>
        </authorList>
    </citation>
    <scope>NUCLEOTIDE SEQUENCE [LARGE SCALE GENOMIC DNA]</scope>
    <source>
        <strain evidence="20">DSM 44399</strain>
    </source>
</reference>
<keyword evidence="3 15" id="KW-0028">Amino-acid biosynthesis</keyword>
<comment type="catalytic activity">
    <reaction evidence="15">
        <text>(2R,3R)-2,3-dihydroxy-3-methylpentanoate = (S)-3-methyl-2-oxopentanoate + H2O</text>
        <dbReference type="Rhea" id="RHEA:27694"/>
        <dbReference type="ChEBI" id="CHEBI:15377"/>
        <dbReference type="ChEBI" id="CHEBI:35146"/>
        <dbReference type="ChEBI" id="CHEBI:49258"/>
        <dbReference type="EC" id="4.2.1.9"/>
    </reaction>
</comment>
<evidence type="ECO:0000256" key="15">
    <source>
        <dbReference type="HAMAP-Rule" id="MF_00012"/>
    </source>
</evidence>
<keyword evidence="9 15" id="KW-0456">Lyase</keyword>
<dbReference type="PANTHER" id="PTHR21000:SF5">
    <property type="entry name" value="DIHYDROXY-ACID DEHYDRATASE, MITOCHONDRIAL"/>
    <property type="match status" value="1"/>
</dbReference>
<feature type="domain" description="Dihydroxy-acid/6-phosphogluconate dehydratase N-terminal" evidence="17">
    <location>
        <begin position="45"/>
        <end position="362"/>
    </location>
</feature>
<comment type="catalytic activity">
    <reaction evidence="11">
        <text>(2R)-2,3-dihydroxy-3-methylbutanoate = 3-methyl-2-oxobutanoate + H2O</text>
        <dbReference type="Rhea" id="RHEA:24809"/>
        <dbReference type="ChEBI" id="CHEBI:11851"/>
        <dbReference type="ChEBI" id="CHEBI:15377"/>
        <dbReference type="ChEBI" id="CHEBI:49072"/>
        <dbReference type="EC" id="4.2.1.9"/>
    </reaction>
    <physiologicalReaction direction="left-to-right" evidence="11">
        <dbReference type="Rhea" id="RHEA:24810"/>
    </physiologicalReaction>
</comment>
<dbReference type="InterPro" id="IPR042096">
    <property type="entry name" value="Dihydro-acid_dehy_C"/>
</dbReference>
<dbReference type="PROSITE" id="PS00887">
    <property type="entry name" value="ILVD_EDD_2"/>
    <property type="match status" value="1"/>
</dbReference>
<feature type="modified residue" description="N6-carboxylysine" evidence="15">
    <location>
        <position position="135"/>
    </location>
</feature>
<feature type="binding site" evidence="15">
    <location>
        <position position="92"/>
    </location>
    <ligand>
        <name>Mg(2+)</name>
        <dbReference type="ChEBI" id="CHEBI:18420"/>
    </ligand>
</feature>
<comment type="pathway">
    <text evidence="12 15">Amino-acid biosynthesis; L-valine biosynthesis; L-valine from pyruvate: step 3/4.</text>
</comment>
<dbReference type="Pfam" id="PF00920">
    <property type="entry name" value="ILVD_EDD_N"/>
    <property type="match status" value="1"/>
</dbReference>
<keyword evidence="20" id="KW-1185">Reference proteome</keyword>
<dbReference type="HAMAP" id="MF_00012">
    <property type="entry name" value="IlvD"/>
    <property type="match status" value="1"/>
</dbReference>
<evidence type="ECO:0000256" key="4">
    <source>
        <dbReference type="ARBA" id="ARBA00022714"/>
    </source>
</evidence>
<evidence type="ECO:0000259" key="18">
    <source>
        <dbReference type="Pfam" id="PF24877"/>
    </source>
</evidence>
<comment type="similarity">
    <text evidence="2 15">Belongs to the IlvD/Edd family.</text>
</comment>
<evidence type="ECO:0000313" key="19">
    <source>
        <dbReference type="EMBL" id="MDT0259866.1"/>
    </source>
</evidence>
<proteinExistence type="inferred from homology"/>
<organism evidence="19 20">
    <name type="scientific">Jatrophihabitans lederbergiae</name>
    <dbReference type="NCBI Taxonomy" id="3075547"/>
    <lineage>
        <taxon>Bacteria</taxon>
        <taxon>Bacillati</taxon>
        <taxon>Actinomycetota</taxon>
        <taxon>Actinomycetes</taxon>
        <taxon>Jatrophihabitantales</taxon>
        <taxon>Jatrophihabitantaceae</taxon>
        <taxon>Jatrophihabitans</taxon>
    </lineage>
</organism>
<dbReference type="SUPFAM" id="SSF143975">
    <property type="entry name" value="IlvD/EDD N-terminal domain-like"/>
    <property type="match status" value="1"/>
</dbReference>
<evidence type="ECO:0000256" key="6">
    <source>
        <dbReference type="ARBA" id="ARBA00022842"/>
    </source>
</evidence>
<sequence length="565" mass="59177">MTTEQPGSKPQHRKPHSGAVTDGIQRAASRGMLRAVGMGDDDWRKPQIGVASSWNEITPCNLSLNRLAKRAKVGVRGADGFPLEFGTISVSDGISMGHEGMHYSLVSREVIADSVETVFRAERLDGGVLLAGCDKSLPGMLMAAARLDVAAVFLYAGSTLPGKLHGNDVTIIDAFEGVGACLAGKITRDELDEIERAICPGEGACGGMYTANTMASAAEALGMSLTGSAAPPAPDSRRDAYAERSGEAVVHLIDAGITSRQILTRQAFENAITVVMALGGSTNAVLHLLAIAHEAEVELELADFNRIGDKVPHLADMKPFGRFVMTDVDRIGGIPVVMRALLDAGLLHGDALTVTGKTLAENLELISPPLPDGEVIRPMNRPIHRTGGITILHGSLAPEGAVVKTAGFDAEVFEGTARVFDREQAAMQAVEDGTLKAGDVVVIRWEGPKGGPGMREMLAITGAIKGAGLGKDVLLLTDGRFSGGTTGLCIGHVAPEAAVGGPIALVADGDRIVVDIANRTIELDVDSDELQRRRDAWQPLAPHLNTGVLRKYAQLVGSAAQGAVC</sequence>
<dbReference type="Pfam" id="PF24877">
    <property type="entry name" value="ILV_EDD_C"/>
    <property type="match status" value="1"/>
</dbReference>
<evidence type="ECO:0000256" key="14">
    <source>
        <dbReference type="ARBA" id="ARBA00029490"/>
    </source>
</evidence>
<evidence type="ECO:0000256" key="11">
    <source>
        <dbReference type="ARBA" id="ARBA00029304"/>
    </source>
</evidence>
<comment type="pathway">
    <text evidence="13 15">Amino-acid biosynthesis; L-isoleucine biosynthesis; L-isoleucine from 2-oxobutanoate: step 3/4.</text>
</comment>
<dbReference type="PROSITE" id="PS00886">
    <property type="entry name" value="ILVD_EDD_1"/>
    <property type="match status" value="1"/>
</dbReference>
<evidence type="ECO:0000256" key="1">
    <source>
        <dbReference type="ARBA" id="ARBA00001946"/>
    </source>
</evidence>
<feature type="active site" description="Proton acceptor" evidence="15">
    <location>
        <position position="482"/>
    </location>
</feature>
<evidence type="ECO:0000256" key="5">
    <source>
        <dbReference type="ARBA" id="ARBA00022723"/>
    </source>
</evidence>
<evidence type="ECO:0000313" key="20">
    <source>
        <dbReference type="Proteomes" id="UP001183176"/>
    </source>
</evidence>
<dbReference type="InterPro" id="IPR020558">
    <property type="entry name" value="DiOHA_6PGluconate_deHydtase_CS"/>
</dbReference>
<dbReference type="InterPro" id="IPR056740">
    <property type="entry name" value="ILV_EDD_C"/>
</dbReference>
<comment type="caution">
    <text evidence="15">Lacks conserved residue(s) required for the propagation of feature annotation.</text>
</comment>
<feature type="binding site" description="via carbamate group" evidence="15">
    <location>
        <position position="135"/>
    </location>
    <ligand>
        <name>Mg(2+)</name>
        <dbReference type="ChEBI" id="CHEBI:18420"/>
    </ligand>
</feature>
<feature type="domain" description="Dihydroxy-acid/6-phosphogluconate dehydratase C-terminal" evidence="18">
    <location>
        <begin position="374"/>
        <end position="563"/>
    </location>
</feature>
<comment type="caution">
    <text evidence="19">The sequence shown here is derived from an EMBL/GenBank/DDBJ whole genome shotgun (WGS) entry which is preliminary data.</text>
</comment>
<comment type="cofactor">
    <cofactor evidence="1 15">
        <name>Mg(2+)</name>
        <dbReference type="ChEBI" id="CHEBI:18420"/>
    </cofactor>
</comment>
<dbReference type="NCBIfam" id="TIGR00110">
    <property type="entry name" value="ilvD"/>
    <property type="match status" value="1"/>
</dbReference>
<feature type="region of interest" description="Disordered" evidence="16">
    <location>
        <begin position="1"/>
        <end position="20"/>
    </location>
</feature>
<evidence type="ECO:0000256" key="7">
    <source>
        <dbReference type="ARBA" id="ARBA00023004"/>
    </source>
</evidence>
<evidence type="ECO:0000259" key="17">
    <source>
        <dbReference type="Pfam" id="PF00920"/>
    </source>
</evidence>
<comment type="function">
    <text evidence="15">Functions in the biosynthesis of branched-chain amino acids. Catalyzes the dehydration of (2R,3R)-2,3-dihydroxy-3-methylpentanoate (2,3-dihydroxy-3-methylvalerate) into 2-oxo-3-methylpentanoate (2-oxo-3-methylvalerate) and of (2R)-2,3-dihydroxy-3-methylbutanoate (2,3-dihydroxyisovalerate) into 2-oxo-3-methylbutanoate (2-oxoisovalerate), the penultimate precursor to L-isoleucine and L-valine, respectively.</text>
</comment>
<dbReference type="Gene3D" id="3.50.30.80">
    <property type="entry name" value="IlvD/EDD C-terminal domain-like"/>
    <property type="match status" value="1"/>
</dbReference>
<dbReference type="EC" id="4.2.1.9" evidence="14 15"/>
<keyword evidence="4 15" id="KW-0001">2Fe-2S</keyword>
<dbReference type="InterPro" id="IPR004404">
    <property type="entry name" value="DihydroxyA_deHydtase"/>
</dbReference>
<comment type="subunit">
    <text evidence="15">Homodimer.</text>
</comment>
<evidence type="ECO:0000256" key="13">
    <source>
        <dbReference type="ARBA" id="ARBA00029437"/>
    </source>
</evidence>
<feature type="binding site" evidence="15">
    <location>
        <position position="134"/>
    </location>
    <ligand>
        <name>Mg(2+)</name>
        <dbReference type="ChEBI" id="CHEBI:18420"/>
    </ligand>
</feature>